<dbReference type="AlphaFoldDB" id="A0A9P4N4X7"/>
<proteinExistence type="predicted"/>
<evidence type="ECO:0000313" key="2">
    <source>
        <dbReference type="Proteomes" id="UP000800093"/>
    </source>
</evidence>
<sequence length="73" mass="8090">MPLPLSSFAVLLVTRNGLKVSRITWPFVPPMPKPLMLKRLVWATGTFQRLWPGLVCGSGCLVGSSRAPEPEYH</sequence>
<keyword evidence="2" id="KW-1185">Reference proteome</keyword>
<comment type="caution">
    <text evidence="1">The sequence shown here is derived from an EMBL/GenBank/DDBJ whole genome shotgun (WGS) entry which is preliminary data.</text>
</comment>
<accession>A0A9P4N4X7</accession>
<dbReference type="EMBL" id="ML986607">
    <property type="protein sequence ID" value="KAF2265363.1"/>
    <property type="molecule type" value="Genomic_DNA"/>
</dbReference>
<reference evidence="2" key="1">
    <citation type="journal article" date="2020" name="Stud. Mycol.">
        <title>101 Dothideomycetes genomes: A test case for predicting lifestyles and emergence of pathogens.</title>
        <authorList>
            <person name="Haridas S."/>
            <person name="Albert R."/>
            <person name="Binder M."/>
            <person name="Bloem J."/>
            <person name="LaButti K."/>
            <person name="Salamov A."/>
            <person name="Andreopoulos B."/>
            <person name="Baker S."/>
            <person name="Barry K."/>
            <person name="Bills G."/>
            <person name="Bluhm B."/>
            <person name="Cannon C."/>
            <person name="Castanera R."/>
            <person name="Culley D."/>
            <person name="Daum C."/>
            <person name="Ezra D."/>
            <person name="Gonzalez J."/>
            <person name="Henrissat B."/>
            <person name="Kuo A."/>
            <person name="Liang C."/>
            <person name="Lipzen A."/>
            <person name="Lutzoni F."/>
            <person name="Magnuson J."/>
            <person name="Mondo S."/>
            <person name="Nolan M."/>
            <person name="Ohm R."/>
            <person name="Pangilinan J."/>
            <person name="Park H.-J."/>
            <person name="Ramirez L."/>
            <person name="Alfaro M."/>
            <person name="Sun H."/>
            <person name="Tritt A."/>
            <person name="Yoshinaga Y."/>
            <person name="Zwiers L.-H."/>
            <person name="Turgeon B."/>
            <person name="Goodwin S."/>
            <person name="Spatafora J."/>
            <person name="Crous P."/>
            <person name="Grigoriev I."/>
        </authorList>
    </citation>
    <scope>NUCLEOTIDE SEQUENCE [LARGE SCALE GENOMIC DNA]</scope>
    <source>
        <strain evidence="2">CBS 304.66</strain>
    </source>
</reference>
<dbReference type="Proteomes" id="UP000800093">
    <property type="component" value="Unassembled WGS sequence"/>
</dbReference>
<organism evidence="1 2">
    <name type="scientific">Lojkania enalia</name>
    <dbReference type="NCBI Taxonomy" id="147567"/>
    <lineage>
        <taxon>Eukaryota</taxon>
        <taxon>Fungi</taxon>
        <taxon>Dikarya</taxon>
        <taxon>Ascomycota</taxon>
        <taxon>Pezizomycotina</taxon>
        <taxon>Dothideomycetes</taxon>
        <taxon>Pleosporomycetidae</taxon>
        <taxon>Pleosporales</taxon>
        <taxon>Pleosporales incertae sedis</taxon>
        <taxon>Lojkania</taxon>
    </lineage>
</organism>
<gene>
    <name evidence="1" type="ORF">CC78DRAFT_532446</name>
</gene>
<evidence type="ECO:0000313" key="1">
    <source>
        <dbReference type="EMBL" id="KAF2265363.1"/>
    </source>
</evidence>
<name>A0A9P4N4X7_9PLEO</name>
<protein>
    <submittedName>
        <fullName evidence="1">Uncharacterized protein</fullName>
    </submittedName>
</protein>